<evidence type="ECO:0000313" key="2">
    <source>
        <dbReference type="EMBL" id="KAJ4825475.1"/>
    </source>
</evidence>
<reference evidence="2" key="1">
    <citation type="submission" date="2022-02" db="EMBL/GenBank/DDBJ databases">
        <authorList>
            <person name="Henning P.M."/>
            <person name="McCubbin A.G."/>
            <person name="Shore J.S."/>
        </authorList>
    </citation>
    <scope>NUCLEOTIDE SEQUENCE</scope>
    <source>
        <strain evidence="2">F60SS</strain>
        <tissue evidence="2">Leaves</tissue>
    </source>
</reference>
<proteinExistence type="inferred from homology"/>
<dbReference type="Pfam" id="PF02519">
    <property type="entry name" value="Auxin_inducible"/>
    <property type="match status" value="2"/>
</dbReference>
<keyword evidence="3" id="KW-1185">Reference proteome</keyword>
<name>A0A9Q0F5T5_9ROSI</name>
<evidence type="ECO:0000313" key="3">
    <source>
        <dbReference type="Proteomes" id="UP001141552"/>
    </source>
</evidence>
<dbReference type="InterPro" id="IPR003676">
    <property type="entry name" value="SAUR_fam"/>
</dbReference>
<dbReference type="EMBL" id="JAKUCV010006895">
    <property type="protein sequence ID" value="KAJ4825475.1"/>
    <property type="molecule type" value="Genomic_DNA"/>
</dbReference>
<sequence length="323" mass="36726">MINAKKLIKIARKWQRLAALKRKRISLPRSQADANRRSTNGMSQEAEKGHFVVYSEDQTRFMLPLSYLNNPIFREILAMSEDEFGLPSNGPITLPCDVALIEYVTSLIRGRLDKAIEKALIMSIPVTHATNQLISVHGLSVYNDLIPLHSSQIKILISSLQYIDLLVVSVSHQNSVTMISPKKLIKIARKWQRLAALRRKRISLPRSVAEADFIREDMPPKVEKGHFVFYTADQKRFALPLSYLNSHIFRELLDMSEEEFGLPSNGPITLPCDAAFIEYAVSLVKRLVDQEMEKALAISMANTRCSLSYCHQEHSMQQLLCSF</sequence>
<organism evidence="2 3">
    <name type="scientific">Turnera subulata</name>
    <dbReference type="NCBI Taxonomy" id="218843"/>
    <lineage>
        <taxon>Eukaryota</taxon>
        <taxon>Viridiplantae</taxon>
        <taxon>Streptophyta</taxon>
        <taxon>Embryophyta</taxon>
        <taxon>Tracheophyta</taxon>
        <taxon>Spermatophyta</taxon>
        <taxon>Magnoliopsida</taxon>
        <taxon>eudicotyledons</taxon>
        <taxon>Gunneridae</taxon>
        <taxon>Pentapetalae</taxon>
        <taxon>rosids</taxon>
        <taxon>fabids</taxon>
        <taxon>Malpighiales</taxon>
        <taxon>Passifloraceae</taxon>
        <taxon>Turnera</taxon>
    </lineage>
</organism>
<dbReference type="PANTHER" id="PTHR31175">
    <property type="entry name" value="AUXIN-RESPONSIVE FAMILY PROTEIN"/>
    <property type="match status" value="1"/>
</dbReference>
<accession>A0A9Q0F5T5</accession>
<dbReference type="AlphaFoldDB" id="A0A9Q0F5T5"/>
<evidence type="ECO:0000256" key="1">
    <source>
        <dbReference type="ARBA" id="ARBA00006974"/>
    </source>
</evidence>
<reference evidence="2" key="2">
    <citation type="journal article" date="2023" name="Plants (Basel)">
        <title>Annotation of the Turnera subulata (Passifloraceae) Draft Genome Reveals the S-Locus Evolved after the Divergence of Turneroideae from Passifloroideae in a Stepwise Manner.</title>
        <authorList>
            <person name="Henning P.M."/>
            <person name="Roalson E.H."/>
            <person name="Mir W."/>
            <person name="McCubbin A.G."/>
            <person name="Shore J.S."/>
        </authorList>
    </citation>
    <scope>NUCLEOTIDE SEQUENCE</scope>
    <source>
        <strain evidence="2">F60SS</strain>
    </source>
</reference>
<protein>
    <submittedName>
        <fullName evidence="2">Uncharacterized protein</fullName>
    </submittedName>
</protein>
<dbReference type="Proteomes" id="UP001141552">
    <property type="component" value="Unassembled WGS sequence"/>
</dbReference>
<dbReference type="PANTHER" id="PTHR31175:SF122">
    <property type="entry name" value="AUXIN-RESPONSIVE PROTEIN SAUR64-LIKE"/>
    <property type="match status" value="1"/>
</dbReference>
<comment type="caution">
    <text evidence="2">The sequence shown here is derived from an EMBL/GenBank/DDBJ whole genome shotgun (WGS) entry which is preliminary data.</text>
</comment>
<comment type="similarity">
    <text evidence="1">Belongs to the ARG7 family.</text>
</comment>
<dbReference type="GO" id="GO:0009733">
    <property type="term" value="P:response to auxin"/>
    <property type="evidence" value="ECO:0007669"/>
    <property type="project" value="InterPro"/>
</dbReference>
<dbReference type="OrthoDB" id="851783at2759"/>
<gene>
    <name evidence="2" type="ORF">Tsubulata_038003</name>
</gene>